<proteinExistence type="predicted"/>
<protein>
    <submittedName>
        <fullName evidence="3">Uncharacterized protein</fullName>
    </submittedName>
</protein>
<keyword evidence="2" id="KW-0732">Signal</keyword>
<feature type="signal peptide" evidence="2">
    <location>
        <begin position="1"/>
        <end position="25"/>
    </location>
</feature>
<dbReference type="PATRIC" id="fig|1515334.3.peg.1526"/>
<dbReference type="OrthoDB" id="7929427at2"/>
<evidence type="ECO:0000313" key="3">
    <source>
        <dbReference type="EMBL" id="KHQ53936.1"/>
    </source>
</evidence>
<accession>A0A0B3SB95</accession>
<dbReference type="AlphaFoldDB" id="A0A0B3SB95"/>
<name>A0A0B3SB95_9RHOB</name>
<dbReference type="Proteomes" id="UP000030960">
    <property type="component" value="Unassembled WGS sequence"/>
</dbReference>
<gene>
    <name evidence="3" type="ORF">OA50_01524</name>
</gene>
<feature type="chain" id="PRO_5002081585" evidence="2">
    <location>
        <begin position="26"/>
        <end position="490"/>
    </location>
</feature>
<organism evidence="3 4">
    <name type="scientific">Mameliella alba</name>
    <dbReference type="NCBI Taxonomy" id="561184"/>
    <lineage>
        <taxon>Bacteria</taxon>
        <taxon>Pseudomonadati</taxon>
        <taxon>Pseudomonadota</taxon>
        <taxon>Alphaproteobacteria</taxon>
        <taxon>Rhodobacterales</taxon>
        <taxon>Roseobacteraceae</taxon>
        <taxon>Mameliella</taxon>
    </lineage>
</organism>
<comment type="caution">
    <text evidence="3">The sequence shown here is derived from an EMBL/GenBank/DDBJ whole genome shotgun (WGS) entry which is preliminary data.</text>
</comment>
<feature type="region of interest" description="Disordered" evidence="1">
    <location>
        <begin position="31"/>
        <end position="55"/>
    </location>
</feature>
<evidence type="ECO:0000256" key="2">
    <source>
        <dbReference type="SAM" id="SignalP"/>
    </source>
</evidence>
<reference evidence="3 4" key="1">
    <citation type="submission" date="2014-10" db="EMBL/GenBank/DDBJ databases">
        <title>Genome sequence of Ponticoccus sp. strain UMTAT08 isolated from clonal culture of toxic dinoflagellate Alexandrium tamiyavanichii.</title>
        <authorList>
            <person name="Gan H.Y."/>
            <person name="Muhd D.-D."/>
            <person name="Mohd Noor M.E."/>
            <person name="Yeong Y.S."/>
            <person name="Usup G."/>
        </authorList>
    </citation>
    <scope>NUCLEOTIDE SEQUENCE [LARGE SCALE GENOMIC DNA]</scope>
    <source>
        <strain evidence="3 4">UMTAT08</strain>
    </source>
</reference>
<dbReference type="STRING" id="561184.SAMN05216376_101312"/>
<dbReference type="EMBL" id="JSUQ01000005">
    <property type="protein sequence ID" value="KHQ53936.1"/>
    <property type="molecule type" value="Genomic_DNA"/>
</dbReference>
<evidence type="ECO:0000313" key="4">
    <source>
        <dbReference type="Proteomes" id="UP000030960"/>
    </source>
</evidence>
<dbReference type="RefSeq" id="WP_052244351.1">
    <property type="nucleotide sequence ID" value="NZ_JSUQ01000005.1"/>
</dbReference>
<keyword evidence="4" id="KW-1185">Reference proteome</keyword>
<sequence>MTVEPGHSLPLAFCAALFLAGTVAAQDAPVAQSANPPRVDEAPLSAPNPGAAGLLSPRLTGLTTDMWRRSDPATLEGLIRALDLPVPALRAHMRVMMLAEADPPADDRDLAHLTARLTWLEDQGLVEEALALLDITGVQDPHLFSIWSDLALLLGESAPVCRALSAQPRLSDDLSLRIFCTARDGDWRRAALVLQSAQTLGDIRGRRAELLTRFLDPELASDAPLLPPVRPTPLEFRLFEALGEPLPTAPLPLPFAVLDLGGDNGWRAQIQAAERLARAGSLPANRLLGIYTLRQPAASGGVWDRVDALQDFERALNRGTPDAIAQELERVWPQMASGRLLVPFAELYGERLSEISMDGRAAGLARRAGFLSPAYEALALELTDGSRETRFLTAIARGLAPAEMADLPHAQAVAAGFSGAAMPRTLRSQLAEGRLGEVILRAMVLFASGAAGNGQDLTDAIAAFRSLGLEDLARRSALELMILDAERARR</sequence>
<evidence type="ECO:0000256" key="1">
    <source>
        <dbReference type="SAM" id="MobiDB-lite"/>
    </source>
</evidence>